<evidence type="ECO:0000256" key="1">
    <source>
        <dbReference type="ARBA" id="ARBA00022741"/>
    </source>
</evidence>
<dbReference type="GO" id="GO:0016787">
    <property type="term" value="F:hydrolase activity"/>
    <property type="evidence" value="ECO:0007669"/>
    <property type="project" value="UniProtKB-KW"/>
</dbReference>
<evidence type="ECO:0000256" key="3">
    <source>
        <dbReference type="ARBA" id="ARBA00022801"/>
    </source>
</evidence>
<evidence type="ECO:0000256" key="5">
    <source>
        <dbReference type="ARBA" id="ARBA00022840"/>
    </source>
</evidence>
<dbReference type="PANTHER" id="PTHR47964:SF1">
    <property type="entry name" value="ATP-DEPENDENT DNA HELICASE HOMOLOG RECG, CHLOROPLASTIC"/>
    <property type="match status" value="1"/>
</dbReference>
<organism evidence="11 12">
    <name type="scientific">Candidatus Nomurabacteria bacterium RIFCSPHIGHO2_02_FULL_37_13</name>
    <dbReference type="NCBI Taxonomy" id="1801750"/>
    <lineage>
        <taxon>Bacteria</taxon>
        <taxon>Candidatus Nomuraibacteriota</taxon>
    </lineage>
</organism>
<evidence type="ECO:0000259" key="9">
    <source>
        <dbReference type="PROSITE" id="PS51192"/>
    </source>
</evidence>
<evidence type="ECO:0000256" key="7">
    <source>
        <dbReference type="ARBA" id="ARBA00023204"/>
    </source>
</evidence>
<dbReference type="CDD" id="cd04488">
    <property type="entry name" value="RecG_wedge_OBF"/>
    <property type="match status" value="1"/>
</dbReference>
<dbReference type="InterPro" id="IPR045562">
    <property type="entry name" value="RecG_dom3_C"/>
</dbReference>
<dbReference type="InterPro" id="IPR027417">
    <property type="entry name" value="P-loop_NTPase"/>
</dbReference>
<dbReference type="GO" id="GO:0003677">
    <property type="term" value="F:DNA binding"/>
    <property type="evidence" value="ECO:0007669"/>
    <property type="project" value="UniProtKB-KW"/>
</dbReference>
<dbReference type="Gene3D" id="2.40.50.140">
    <property type="entry name" value="Nucleic acid-binding proteins"/>
    <property type="match status" value="1"/>
</dbReference>
<dbReference type="GO" id="GO:0003678">
    <property type="term" value="F:DNA helicase activity"/>
    <property type="evidence" value="ECO:0007669"/>
    <property type="project" value="TreeGrafter"/>
</dbReference>
<evidence type="ECO:0000313" key="12">
    <source>
        <dbReference type="Proteomes" id="UP000178374"/>
    </source>
</evidence>
<accession>A0A1F6W521</accession>
<dbReference type="InterPro" id="IPR001650">
    <property type="entry name" value="Helicase_C-like"/>
</dbReference>
<evidence type="ECO:0000256" key="8">
    <source>
        <dbReference type="ARBA" id="ARBA00049819"/>
    </source>
</evidence>
<dbReference type="InterPro" id="IPR012340">
    <property type="entry name" value="NA-bd_OB-fold"/>
</dbReference>
<dbReference type="PANTHER" id="PTHR47964">
    <property type="entry name" value="ATP-DEPENDENT DNA HELICASE HOMOLOG RECG, CHLOROPLASTIC"/>
    <property type="match status" value="1"/>
</dbReference>
<evidence type="ECO:0000256" key="6">
    <source>
        <dbReference type="ARBA" id="ARBA00023125"/>
    </source>
</evidence>
<dbReference type="InterPro" id="IPR047112">
    <property type="entry name" value="RecG/Mfd"/>
</dbReference>
<dbReference type="AlphaFoldDB" id="A0A1F6W521"/>
<dbReference type="SUPFAM" id="SSF50249">
    <property type="entry name" value="Nucleic acid-binding proteins"/>
    <property type="match status" value="1"/>
</dbReference>
<gene>
    <name evidence="11" type="ORF">A3B85_00755</name>
</gene>
<keyword evidence="7" id="KW-0234">DNA repair</keyword>
<dbReference type="SMART" id="SM00487">
    <property type="entry name" value="DEXDc"/>
    <property type="match status" value="1"/>
</dbReference>
<keyword evidence="1" id="KW-0547">Nucleotide-binding</keyword>
<dbReference type="PROSITE" id="PS51192">
    <property type="entry name" value="HELICASE_ATP_BIND_1"/>
    <property type="match status" value="1"/>
</dbReference>
<evidence type="ECO:0000259" key="10">
    <source>
        <dbReference type="PROSITE" id="PS51194"/>
    </source>
</evidence>
<dbReference type="EMBL" id="MFUA01000015">
    <property type="protein sequence ID" value="OGI77010.1"/>
    <property type="molecule type" value="Genomic_DNA"/>
</dbReference>
<dbReference type="Pfam" id="PF00271">
    <property type="entry name" value="Helicase_C"/>
    <property type="match status" value="1"/>
</dbReference>
<protein>
    <recommendedName>
        <fullName evidence="8">Probable DNA 3'-5' helicase RecG</fullName>
    </recommendedName>
</protein>
<keyword evidence="3" id="KW-0378">Hydrolase</keyword>
<evidence type="ECO:0000256" key="4">
    <source>
        <dbReference type="ARBA" id="ARBA00022806"/>
    </source>
</evidence>
<dbReference type="GO" id="GO:0006281">
    <property type="term" value="P:DNA repair"/>
    <property type="evidence" value="ECO:0007669"/>
    <property type="project" value="UniProtKB-KW"/>
</dbReference>
<sequence length="725" mass="82475">MELGDKLELKFRLDTNQKRALHRLKLFSIADLLYYFPIRYSDISTVMKISELVPGNNVTVYGKVSNLKTKKGFRSRVPMAEGVIEDISGKIKIIWFNQAYLAKILHEGDNVKLTGKVIKGKSRIYLANPEFKKMPNMPIDMRDTLFSAKNEKNTGFSYPIYAETRGITSKWFYHAIEKILREKTLDTIPDYIPEDIFKKYNLPTLKTALIWIHKPKNAKDAESARKRFAFEEVFCIQLERQHDKFEYRKNKSFQIKKGGENVEEFLKRFPFEPTNSQKKSIRIILEDMAKNFPMSRLLEGDVGSGKTAVAATASYMTTQQHPNGQNFGNLQVAYMAPTEILATQHFESFIEYFSHLPINIGLITGSGCRKFPAKTVGHAEGGASWTTISRAQLLKWTANGEIPILIGTHALIQKTVKFKNLALVVIDEQHRFGTAQRRKLVRKDNIAPHLLSMTATPIPRTLALTIYGDLDLSLLDEMPAGRKQIITEIITPNKRNETYERVKRELKNGRQLYVICPRIFEADPEKELALNVKSAVEEAKRLKKEVFREYEIGILHSKMSKIKKEEVMKDFVDGKLNILCATSVVEVGVNIPNATVIIIEGAERFGLAQLHQLRGRVIRSSHQAYCYIFAEAKSEKTIVRLKALKTAENGFELAELDLSLRGAGELGGIKQWGITDLGMEAIKNIKMVEAARTEAVRLIGEDPELTRYPLLKSKVKSKVSEFHFE</sequence>
<dbReference type="InterPro" id="IPR033454">
    <property type="entry name" value="RecG_wedge"/>
</dbReference>
<evidence type="ECO:0000256" key="2">
    <source>
        <dbReference type="ARBA" id="ARBA00022763"/>
    </source>
</evidence>
<dbReference type="NCBIfam" id="NF008168">
    <property type="entry name" value="PRK10917.2-2"/>
    <property type="match status" value="1"/>
</dbReference>
<keyword evidence="4" id="KW-0347">Helicase</keyword>
<dbReference type="SUPFAM" id="SSF52540">
    <property type="entry name" value="P-loop containing nucleoside triphosphate hydrolases"/>
    <property type="match status" value="2"/>
</dbReference>
<reference evidence="11 12" key="1">
    <citation type="journal article" date="2016" name="Nat. Commun.">
        <title>Thousands of microbial genomes shed light on interconnected biogeochemical processes in an aquifer system.</title>
        <authorList>
            <person name="Anantharaman K."/>
            <person name="Brown C.T."/>
            <person name="Hug L.A."/>
            <person name="Sharon I."/>
            <person name="Castelle C.J."/>
            <person name="Probst A.J."/>
            <person name="Thomas B.C."/>
            <person name="Singh A."/>
            <person name="Wilkins M.J."/>
            <person name="Karaoz U."/>
            <person name="Brodie E.L."/>
            <person name="Williams K.H."/>
            <person name="Hubbard S.S."/>
            <person name="Banfield J.F."/>
        </authorList>
    </citation>
    <scope>NUCLEOTIDE SEQUENCE [LARGE SCALE GENOMIC DNA]</scope>
</reference>
<feature type="domain" description="Helicase ATP-binding" evidence="9">
    <location>
        <begin position="287"/>
        <end position="475"/>
    </location>
</feature>
<evidence type="ECO:0000313" key="11">
    <source>
        <dbReference type="EMBL" id="OGI77010.1"/>
    </source>
</evidence>
<dbReference type="Pfam" id="PF17191">
    <property type="entry name" value="RecG_wedge"/>
    <property type="match status" value="1"/>
</dbReference>
<keyword evidence="5" id="KW-0067">ATP-binding</keyword>
<feature type="domain" description="Helicase C-terminal" evidence="10">
    <location>
        <begin position="508"/>
        <end position="659"/>
    </location>
</feature>
<keyword evidence="6" id="KW-0238">DNA-binding</keyword>
<dbReference type="Pfam" id="PF00270">
    <property type="entry name" value="DEAD"/>
    <property type="match status" value="1"/>
</dbReference>
<dbReference type="CDD" id="cd17992">
    <property type="entry name" value="DEXHc_RecG"/>
    <property type="match status" value="1"/>
</dbReference>
<dbReference type="Proteomes" id="UP000178374">
    <property type="component" value="Unassembled WGS sequence"/>
</dbReference>
<keyword evidence="2" id="KW-0227">DNA damage</keyword>
<dbReference type="STRING" id="1801750.A3B85_00755"/>
<comment type="caution">
    <text evidence="11">The sequence shown here is derived from an EMBL/GenBank/DDBJ whole genome shotgun (WGS) entry which is preliminary data.</text>
</comment>
<dbReference type="GO" id="GO:0005524">
    <property type="term" value="F:ATP binding"/>
    <property type="evidence" value="ECO:0007669"/>
    <property type="project" value="UniProtKB-KW"/>
</dbReference>
<dbReference type="Pfam" id="PF19833">
    <property type="entry name" value="RecG_dom3_C"/>
    <property type="match status" value="1"/>
</dbReference>
<dbReference type="InterPro" id="IPR011545">
    <property type="entry name" value="DEAD/DEAH_box_helicase_dom"/>
</dbReference>
<name>A0A1F6W521_9BACT</name>
<dbReference type="PROSITE" id="PS51194">
    <property type="entry name" value="HELICASE_CTER"/>
    <property type="match status" value="1"/>
</dbReference>
<dbReference type="Gene3D" id="3.40.50.300">
    <property type="entry name" value="P-loop containing nucleotide triphosphate hydrolases"/>
    <property type="match status" value="2"/>
</dbReference>
<dbReference type="SMART" id="SM00490">
    <property type="entry name" value="HELICc"/>
    <property type="match status" value="1"/>
</dbReference>
<proteinExistence type="predicted"/>
<dbReference type="InterPro" id="IPR014001">
    <property type="entry name" value="Helicase_ATP-bd"/>
</dbReference>